<reference evidence="3 4" key="1">
    <citation type="submission" date="2021-08" db="EMBL/GenBank/DDBJ databases">
        <title>Draft Genome Sequence of Phanerochaete sordida strain YK-624.</title>
        <authorList>
            <person name="Mori T."/>
            <person name="Dohra H."/>
            <person name="Suzuki T."/>
            <person name="Kawagishi H."/>
            <person name="Hirai H."/>
        </authorList>
    </citation>
    <scope>NUCLEOTIDE SEQUENCE [LARGE SCALE GENOMIC DNA]</scope>
    <source>
        <strain evidence="3 4">YK-624</strain>
    </source>
</reference>
<feature type="compositionally biased region" description="Polar residues" evidence="1">
    <location>
        <begin position="1"/>
        <end position="18"/>
    </location>
</feature>
<evidence type="ECO:0000259" key="2">
    <source>
        <dbReference type="PROSITE" id="PS50097"/>
    </source>
</evidence>
<feature type="domain" description="BTB" evidence="2">
    <location>
        <begin position="52"/>
        <end position="118"/>
    </location>
</feature>
<protein>
    <recommendedName>
        <fullName evidence="2">BTB domain-containing protein</fullName>
    </recommendedName>
</protein>
<comment type="caution">
    <text evidence="3">The sequence shown here is derived from an EMBL/GenBank/DDBJ whole genome shotgun (WGS) entry which is preliminary data.</text>
</comment>
<organism evidence="3 4">
    <name type="scientific">Phanerochaete sordida</name>
    <dbReference type="NCBI Taxonomy" id="48140"/>
    <lineage>
        <taxon>Eukaryota</taxon>
        <taxon>Fungi</taxon>
        <taxon>Dikarya</taxon>
        <taxon>Basidiomycota</taxon>
        <taxon>Agaricomycotina</taxon>
        <taxon>Agaricomycetes</taxon>
        <taxon>Polyporales</taxon>
        <taxon>Phanerochaetaceae</taxon>
        <taxon>Phanerochaete</taxon>
    </lineage>
</organism>
<dbReference type="AlphaFoldDB" id="A0A9P3G641"/>
<evidence type="ECO:0000313" key="4">
    <source>
        <dbReference type="Proteomes" id="UP000703269"/>
    </source>
</evidence>
<keyword evidence="4" id="KW-1185">Reference proteome</keyword>
<dbReference type="PROSITE" id="PS50097">
    <property type="entry name" value="BTB"/>
    <property type="match status" value="1"/>
</dbReference>
<dbReference type="InterPro" id="IPR000210">
    <property type="entry name" value="BTB/POZ_dom"/>
</dbReference>
<dbReference type="OrthoDB" id="2800059at2759"/>
<sequence length="386" mass="42822">MTGSTRTRPRTDQNSSTGPKKRVKVEHDAGDALSAAAPGIPERSKDLWLEDGNVIIAARDMAFRVHASVLVRRSEVFKVLLGGTALAQLREKYERCPVLRVEDDSRVLHDMLQVLYDGGNSDWLNSKRPPIPYAEFRALAAIALKYQVKEIIDEAVFRLSRMFPTDDMYSWDPNLEPDGANTPITMDDADCIDALRLARLLGMHASLPLVFYACCDLLAPADLLAGVHFPGAPEPVRLSDADLRTVLDALDTLQAASARKWRALPELAAMFSSAPPPGCTARVQCRRAFDTLSFAAIDAGLYRDCGPVDPADWWLENEQTRLGVRMCKACGEKLRKTIDERREEVWQKLGTIFGVEDWPAGQPEVSVPLKLSFTRFLSPCSPITVQ</sequence>
<gene>
    <name evidence="3" type="ORF">PsYK624_046420</name>
</gene>
<dbReference type="InterPro" id="IPR011333">
    <property type="entry name" value="SKP1/BTB/POZ_sf"/>
</dbReference>
<dbReference type="SUPFAM" id="SSF54695">
    <property type="entry name" value="POZ domain"/>
    <property type="match status" value="1"/>
</dbReference>
<name>A0A9P3G641_9APHY</name>
<dbReference type="Gene3D" id="3.30.710.10">
    <property type="entry name" value="Potassium Channel Kv1.1, Chain A"/>
    <property type="match status" value="1"/>
</dbReference>
<dbReference type="Proteomes" id="UP000703269">
    <property type="component" value="Unassembled WGS sequence"/>
</dbReference>
<dbReference type="Pfam" id="PF00651">
    <property type="entry name" value="BTB"/>
    <property type="match status" value="1"/>
</dbReference>
<feature type="region of interest" description="Disordered" evidence="1">
    <location>
        <begin position="1"/>
        <end position="25"/>
    </location>
</feature>
<evidence type="ECO:0000256" key="1">
    <source>
        <dbReference type="SAM" id="MobiDB-lite"/>
    </source>
</evidence>
<evidence type="ECO:0000313" key="3">
    <source>
        <dbReference type="EMBL" id="GJE88559.1"/>
    </source>
</evidence>
<proteinExistence type="predicted"/>
<dbReference type="EMBL" id="BPQB01000010">
    <property type="protein sequence ID" value="GJE88559.1"/>
    <property type="molecule type" value="Genomic_DNA"/>
</dbReference>
<accession>A0A9P3G641</accession>